<dbReference type="OrthoDB" id="10445919at2759"/>
<comment type="caution">
    <text evidence="1">The sequence shown here is derived from an EMBL/GenBank/DDBJ whole genome shotgun (WGS) entry which is preliminary data.</text>
</comment>
<dbReference type="AlphaFoldDB" id="A0A0V0ZRJ6"/>
<protein>
    <submittedName>
        <fullName evidence="1">Uncharacterized protein</fullName>
    </submittedName>
</protein>
<evidence type="ECO:0000313" key="2">
    <source>
        <dbReference type="Proteomes" id="UP000054783"/>
    </source>
</evidence>
<proteinExistence type="predicted"/>
<accession>A0A0V0ZRJ6</accession>
<gene>
    <name evidence="1" type="ORF">T12_9708</name>
</gene>
<evidence type="ECO:0000313" key="1">
    <source>
        <dbReference type="EMBL" id="KRY15189.1"/>
    </source>
</evidence>
<dbReference type="Proteomes" id="UP000054783">
    <property type="component" value="Unassembled WGS sequence"/>
</dbReference>
<keyword evidence="2" id="KW-1185">Reference proteome</keyword>
<sequence length="131" mass="14594">MSKIKTEWRERIRFGARRFHAAISPTQIVHMYELTTVEQSCCSTVDINHTNMHNNQYCGEMQKALALELSAGVGAGLERWSWGWSWPMALALGLGDGVSAELERWSWGWGWPMALALSLSAGVGAGAGRWR</sequence>
<organism evidence="1 2">
    <name type="scientific">Trichinella patagoniensis</name>
    <dbReference type="NCBI Taxonomy" id="990121"/>
    <lineage>
        <taxon>Eukaryota</taxon>
        <taxon>Metazoa</taxon>
        <taxon>Ecdysozoa</taxon>
        <taxon>Nematoda</taxon>
        <taxon>Enoplea</taxon>
        <taxon>Dorylaimia</taxon>
        <taxon>Trichinellida</taxon>
        <taxon>Trichinellidae</taxon>
        <taxon>Trichinella</taxon>
    </lineage>
</organism>
<reference evidence="1 2" key="1">
    <citation type="submission" date="2015-01" db="EMBL/GenBank/DDBJ databases">
        <title>Evolution of Trichinella species and genotypes.</title>
        <authorList>
            <person name="Korhonen P.K."/>
            <person name="Edoardo P."/>
            <person name="Giuseppe L.R."/>
            <person name="Gasser R.B."/>
        </authorList>
    </citation>
    <scope>NUCLEOTIDE SEQUENCE [LARGE SCALE GENOMIC DNA]</scope>
    <source>
        <strain evidence="1">ISS2496</strain>
    </source>
</reference>
<dbReference type="EMBL" id="JYDQ01000100">
    <property type="protein sequence ID" value="KRY15189.1"/>
    <property type="molecule type" value="Genomic_DNA"/>
</dbReference>
<name>A0A0V0ZRJ6_9BILA</name>